<dbReference type="InterPro" id="IPR058355">
    <property type="entry name" value="DUF8042"/>
</dbReference>
<gene>
    <name evidence="2" type="ORF">QGM71_05285</name>
</gene>
<keyword evidence="3" id="KW-1185">Reference proteome</keyword>
<name>A0ABU6KCW2_9BACI</name>
<feature type="domain" description="DUF8042" evidence="1">
    <location>
        <begin position="1"/>
        <end position="117"/>
    </location>
</feature>
<evidence type="ECO:0000313" key="2">
    <source>
        <dbReference type="EMBL" id="MEC5422913.1"/>
    </source>
</evidence>
<dbReference type="RefSeq" id="WP_327606485.1">
    <property type="nucleotide sequence ID" value="NZ_JARZFX010000002.1"/>
</dbReference>
<accession>A0ABU6KCW2</accession>
<dbReference type="Proteomes" id="UP001335737">
    <property type="component" value="Unassembled WGS sequence"/>
</dbReference>
<protein>
    <recommendedName>
        <fullName evidence="1">DUF8042 domain-containing protein</fullName>
    </recommendedName>
</protein>
<evidence type="ECO:0000259" key="1">
    <source>
        <dbReference type="Pfam" id="PF26154"/>
    </source>
</evidence>
<reference evidence="2 3" key="1">
    <citation type="journal article" date="2024" name="Int. J. Syst. Evol. Microbiol.">
        <title>Virgibacillus tibetensis sp. nov., isolated from salt lake on the Tibetan Plateau of China.</title>
        <authorList>
            <person name="Phurbu D."/>
            <person name="Liu Z.-X."/>
            <person name="Wang R."/>
            <person name="Zheng Y.-Y."/>
            <person name="Liu H.-C."/>
            <person name="Zhou Y.-G."/>
            <person name="Yu Y.-J."/>
            <person name="Li A.-H."/>
        </authorList>
    </citation>
    <scope>NUCLEOTIDE SEQUENCE [LARGE SCALE GENOMIC DNA]</scope>
    <source>
        <strain evidence="2 3">C22-A2</strain>
    </source>
</reference>
<proteinExistence type="predicted"/>
<dbReference type="EMBL" id="JARZFX010000002">
    <property type="protein sequence ID" value="MEC5422913.1"/>
    <property type="molecule type" value="Genomic_DNA"/>
</dbReference>
<comment type="caution">
    <text evidence="2">The sequence shown here is derived from an EMBL/GenBank/DDBJ whole genome shotgun (WGS) entry which is preliminary data.</text>
</comment>
<dbReference type="Pfam" id="PF26154">
    <property type="entry name" value="DUF8042"/>
    <property type="match status" value="1"/>
</dbReference>
<evidence type="ECO:0000313" key="3">
    <source>
        <dbReference type="Proteomes" id="UP001335737"/>
    </source>
</evidence>
<sequence length="122" mass="13862">MEKYIDVMKQLTELLDTTPEGLKHTQLLLNEGKYEETFLLFGDVVQALSAIESTLNGLPEEILSTSIEQLTIIVKSAVELVVRSYEVKNYSKVQEVLQHTLIPGLIRWKVGLEKELEAYLVN</sequence>
<organism evidence="2 3">
    <name type="scientific">Virgibacillus tibetensis</name>
    <dbReference type="NCBI Taxonomy" id="3042313"/>
    <lineage>
        <taxon>Bacteria</taxon>
        <taxon>Bacillati</taxon>
        <taxon>Bacillota</taxon>
        <taxon>Bacilli</taxon>
        <taxon>Bacillales</taxon>
        <taxon>Bacillaceae</taxon>
        <taxon>Virgibacillus</taxon>
    </lineage>
</organism>